<name>A0AA36BCM1_OCTVU</name>
<sequence length="89" mass="10178">MNVASTVNFGKIDARAILKFLFMRNKAAEIHDEMKDVLKNGGPSYSTVKSWVLRTVIRNGEDNTTNHNHTSLSHVFSHIIHERCVPRHH</sequence>
<evidence type="ECO:0000313" key="2">
    <source>
        <dbReference type="Proteomes" id="UP001162480"/>
    </source>
</evidence>
<dbReference type="AlphaFoldDB" id="A0AA36BCM1"/>
<keyword evidence="2" id="KW-1185">Reference proteome</keyword>
<protein>
    <recommendedName>
        <fullName evidence="3">Mos1 transposase HTH domain-containing protein</fullName>
    </recommendedName>
</protein>
<organism evidence="1 2">
    <name type="scientific">Octopus vulgaris</name>
    <name type="common">Common octopus</name>
    <dbReference type="NCBI Taxonomy" id="6645"/>
    <lineage>
        <taxon>Eukaryota</taxon>
        <taxon>Metazoa</taxon>
        <taxon>Spiralia</taxon>
        <taxon>Lophotrochozoa</taxon>
        <taxon>Mollusca</taxon>
        <taxon>Cephalopoda</taxon>
        <taxon>Coleoidea</taxon>
        <taxon>Octopodiformes</taxon>
        <taxon>Octopoda</taxon>
        <taxon>Incirrata</taxon>
        <taxon>Octopodidae</taxon>
        <taxon>Octopus</taxon>
    </lineage>
</organism>
<gene>
    <name evidence="1" type="ORF">OCTVUL_1B031159</name>
</gene>
<proteinExistence type="predicted"/>
<dbReference type="EMBL" id="OX597826">
    <property type="protein sequence ID" value="CAI9731928.1"/>
    <property type="molecule type" value="Genomic_DNA"/>
</dbReference>
<dbReference type="Proteomes" id="UP001162480">
    <property type="component" value="Chromosome 13"/>
</dbReference>
<accession>A0AA36BCM1</accession>
<reference evidence="1" key="1">
    <citation type="submission" date="2023-08" db="EMBL/GenBank/DDBJ databases">
        <authorList>
            <person name="Alioto T."/>
            <person name="Alioto T."/>
            <person name="Gomez Garrido J."/>
        </authorList>
    </citation>
    <scope>NUCLEOTIDE SEQUENCE</scope>
</reference>
<evidence type="ECO:0008006" key="3">
    <source>
        <dbReference type="Google" id="ProtNLM"/>
    </source>
</evidence>
<evidence type="ECO:0000313" key="1">
    <source>
        <dbReference type="EMBL" id="CAI9731928.1"/>
    </source>
</evidence>